<keyword evidence="2" id="KW-1185">Reference proteome</keyword>
<evidence type="ECO:0000313" key="1">
    <source>
        <dbReference type="EnsemblMetazoa" id="CLYHEMP020021.1"/>
    </source>
</evidence>
<protein>
    <submittedName>
        <fullName evidence="1">Uncharacterized protein</fullName>
    </submittedName>
</protein>
<name>A0A7M5XA33_9CNID</name>
<proteinExistence type="predicted"/>
<reference evidence="1" key="1">
    <citation type="submission" date="2021-01" db="UniProtKB">
        <authorList>
            <consortium name="EnsemblMetazoa"/>
        </authorList>
    </citation>
    <scope>IDENTIFICATION</scope>
</reference>
<dbReference type="Gene3D" id="1.20.5.340">
    <property type="match status" value="1"/>
</dbReference>
<accession>A0A7M5XA33</accession>
<evidence type="ECO:0000313" key="2">
    <source>
        <dbReference type="Proteomes" id="UP000594262"/>
    </source>
</evidence>
<dbReference type="Proteomes" id="UP000594262">
    <property type="component" value="Unplaced"/>
</dbReference>
<dbReference type="EnsemblMetazoa" id="CLYHEMT020021.1">
    <property type="protein sequence ID" value="CLYHEMP020021.1"/>
    <property type="gene ID" value="CLYHEMG020021"/>
</dbReference>
<dbReference type="AlphaFoldDB" id="A0A7M5XA33"/>
<dbReference type="EnsemblMetazoa" id="CLYHEMT020021.2">
    <property type="protein sequence ID" value="CLYHEMP020021.2"/>
    <property type="gene ID" value="CLYHEMG020021"/>
</dbReference>
<sequence length="135" mass="15193">MLLDLKYENVVKSMYLYLERKQDTLSKQQMALETKQTALDTKQTALDSKHTTLADNQAALENEHKSLDNQQASLSQDVTDLQISTTQIGNLAQQLSLHQNLSSEEIKALTKQTGGDCQHTAKHAQEFANDEISFR</sequence>
<organism evidence="1 2">
    <name type="scientific">Clytia hemisphaerica</name>
    <dbReference type="NCBI Taxonomy" id="252671"/>
    <lineage>
        <taxon>Eukaryota</taxon>
        <taxon>Metazoa</taxon>
        <taxon>Cnidaria</taxon>
        <taxon>Hydrozoa</taxon>
        <taxon>Hydroidolina</taxon>
        <taxon>Leptothecata</taxon>
        <taxon>Obeliida</taxon>
        <taxon>Clytiidae</taxon>
        <taxon>Clytia</taxon>
    </lineage>
</organism>